<dbReference type="NCBIfam" id="TIGR00231">
    <property type="entry name" value="small_GTP"/>
    <property type="match status" value="1"/>
</dbReference>
<dbReference type="SMART" id="SM00173">
    <property type="entry name" value="RAS"/>
    <property type="match status" value="1"/>
</dbReference>
<dbReference type="InterPro" id="IPR027417">
    <property type="entry name" value="P-loop_NTPase"/>
</dbReference>
<dbReference type="GO" id="GO:0005525">
    <property type="term" value="F:GTP binding"/>
    <property type="evidence" value="ECO:0007669"/>
    <property type="project" value="InterPro"/>
</dbReference>
<dbReference type="AlphaFoldDB" id="A0A0V0J979"/>
<organism evidence="3">
    <name type="scientific">Schistocephalus solidus</name>
    <name type="common">Tapeworm</name>
    <dbReference type="NCBI Taxonomy" id="70667"/>
    <lineage>
        <taxon>Eukaryota</taxon>
        <taxon>Metazoa</taxon>
        <taxon>Spiralia</taxon>
        <taxon>Lophotrochozoa</taxon>
        <taxon>Platyhelminthes</taxon>
        <taxon>Cestoda</taxon>
        <taxon>Eucestoda</taxon>
        <taxon>Diphyllobothriidea</taxon>
        <taxon>Diphyllobothriidae</taxon>
        <taxon>Schistocephalus</taxon>
    </lineage>
</organism>
<dbReference type="EMBL" id="GEEE01001378">
    <property type="protein sequence ID" value="JAP61847.1"/>
    <property type="molecule type" value="Transcribed_RNA"/>
</dbReference>
<dbReference type="GO" id="GO:0003924">
    <property type="term" value="F:GTPase activity"/>
    <property type="evidence" value="ECO:0007669"/>
    <property type="project" value="InterPro"/>
</dbReference>
<evidence type="ECO:0008006" key="4">
    <source>
        <dbReference type="Google" id="ProtNLM"/>
    </source>
</evidence>
<dbReference type="InterPro" id="IPR005225">
    <property type="entry name" value="Small_GTP-bd"/>
</dbReference>
<dbReference type="PROSITE" id="PS51421">
    <property type="entry name" value="RAS"/>
    <property type="match status" value="1"/>
</dbReference>
<dbReference type="PANTHER" id="PTHR47979">
    <property type="entry name" value="DRAB11-RELATED"/>
    <property type="match status" value="1"/>
</dbReference>
<dbReference type="Gene3D" id="3.40.50.300">
    <property type="entry name" value="P-loop containing nucleotide triphosphate hydrolases"/>
    <property type="match status" value="1"/>
</dbReference>
<dbReference type="FunFam" id="3.40.50.300:FF:001329">
    <property type="entry name" value="Small GTP-binding protein, putative"/>
    <property type="match status" value="1"/>
</dbReference>
<accession>A0A0V0J979</accession>
<dbReference type="InterPro" id="IPR050209">
    <property type="entry name" value="Rab_GTPases_membrane_traffic"/>
</dbReference>
<reference evidence="3" key="1">
    <citation type="submission" date="2016-01" db="EMBL/GenBank/DDBJ databases">
        <title>Reference transcriptome for the parasite Schistocephalus solidus: insights into the molecular evolution of parasitism.</title>
        <authorList>
            <person name="Hebert F.O."/>
            <person name="Grambauer S."/>
            <person name="Barber I."/>
            <person name="Landry C.R."/>
            <person name="Aubin-Horth N."/>
        </authorList>
    </citation>
    <scope>NUCLEOTIDE SEQUENCE</scope>
</reference>
<dbReference type="SUPFAM" id="SSF52540">
    <property type="entry name" value="P-loop containing nucleoside triphosphate hydrolases"/>
    <property type="match status" value="1"/>
</dbReference>
<dbReference type="SMART" id="SM00176">
    <property type="entry name" value="RAN"/>
    <property type="match status" value="1"/>
</dbReference>
<name>A0A0V0J979_SCHSO</name>
<dbReference type="SMART" id="SM00175">
    <property type="entry name" value="RAB"/>
    <property type="match status" value="1"/>
</dbReference>
<evidence type="ECO:0000256" key="2">
    <source>
        <dbReference type="SAM" id="MobiDB-lite"/>
    </source>
</evidence>
<protein>
    <recommendedName>
        <fullName evidence="4">Ras-related protein Rab-39B</fullName>
    </recommendedName>
</protein>
<evidence type="ECO:0000256" key="1">
    <source>
        <dbReference type="ARBA" id="ARBA00006270"/>
    </source>
</evidence>
<comment type="similarity">
    <text evidence="1">Belongs to the small GTPase superfamily. Rab family.</text>
</comment>
<feature type="region of interest" description="Disordered" evidence="2">
    <location>
        <begin position="204"/>
        <end position="236"/>
    </location>
</feature>
<evidence type="ECO:0000313" key="3">
    <source>
        <dbReference type="EMBL" id="JAP61847.1"/>
    </source>
</evidence>
<dbReference type="PROSITE" id="PS51419">
    <property type="entry name" value="RAB"/>
    <property type="match status" value="1"/>
</dbReference>
<dbReference type="SMART" id="SM00174">
    <property type="entry name" value="RHO"/>
    <property type="match status" value="1"/>
</dbReference>
<dbReference type="InterPro" id="IPR001806">
    <property type="entry name" value="Small_GTPase"/>
</dbReference>
<dbReference type="Pfam" id="PF00071">
    <property type="entry name" value="Ras"/>
    <property type="match status" value="1"/>
</dbReference>
<dbReference type="PROSITE" id="PS51420">
    <property type="entry name" value="RHO"/>
    <property type="match status" value="1"/>
</dbReference>
<gene>
    <name evidence="3" type="ORF">TR122324</name>
</gene>
<sequence length="236" mass="26249">MVSPYFDFQFRVILIGDSTVGKSSLLQTFNEGKFTQVCDPTVGVDFSSRKIRLSDNKIIKLQLWDTAGQEKFKSRLFILMIDFRSITRSYYRNAVGALLVFDITNRESFSHISGWFEDAAMNMKCRSPSFILVGQKADLASAREVSVLEAECLAQRLGDYQYIETSALTGANVEQVFLLLAESVYAKMKAGIYTELGSTGEWDGIKPGYGSSPTSSQPPLRLSSRDYDGPSDQGCC</sequence>
<dbReference type="PRINTS" id="PR00449">
    <property type="entry name" value="RASTRNSFRMNG"/>
</dbReference>
<proteinExistence type="inferred from homology"/>